<keyword evidence="3" id="KW-1185">Reference proteome</keyword>
<reference evidence="2 3" key="1">
    <citation type="submission" date="2023-11" db="EMBL/GenBank/DDBJ databases">
        <title>MicrobeMod: A computational toolkit for identifying prokaryotic methylation and restriction-modification with nanopore sequencing.</title>
        <authorList>
            <person name="Crits-Christoph A."/>
            <person name="Kang S.C."/>
            <person name="Lee H."/>
            <person name="Ostrov N."/>
        </authorList>
    </citation>
    <scope>NUCLEOTIDE SEQUENCE [LARGE SCALE GENOMIC DNA]</scope>
    <source>
        <strain evidence="2 3">ATCC 14820</strain>
    </source>
</reference>
<accession>A0ABU4PI26</accession>
<evidence type="ECO:0000313" key="3">
    <source>
        <dbReference type="Proteomes" id="UP001279660"/>
    </source>
</evidence>
<dbReference type="RefSeq" id="WP_010406168.1">
    <property type="nucleotide sequence ID" value="NZ_JAWXXV010000001.1"/>
</dbReference>
<proteinExistence type="predicted"/>
<sequence>MRIVPLMVLAPMMIAAAPDAKTAAIKPMCQHYGAIVAGGLMPTASIRPLGQEPPAQQIAAVLRTVDGCQKPLVVRAEVGTPRR</sequence>
<keyword evidence="1" id="KW-0732">Signal</keyword>
<dbReference type="EMBL" id="JAWXXV010000001">
    <property type="protein sequence ID" value="MDX5982733.1"/>
    <property type="molecule type" value="Genomic_DNA"/>
</dbReference>
<evidence type="ECO:0000313" key="2">
    <source>
        <dbReference type="EMBL" id="MDX5982733.1"/>
    </source>
</evidence>
<comment type="caution">
    <text evidence="2">The sequence shown here is derived from an EMBL/GenBank/DDBJ whole genome shotgun (WGS) entry which is preliminary data.</text>
</comment>
<dbReference type="Proteomes" id="UP001279660">
    <property type="component" value="Unassembled WGS sequence"/>
</dbReference>
<feature type="signal peptide" evidence="1">
    <location>
        <begin position="1"/>
        <end position="17"/>
    </location>
</feature>
<organism evidence="2 3">
    <name type="scientific">Sphingomonas echinoides</name>
    <dbReference type="NCBI Taxonomy" id="59803"/>
    <lineage>
        <taxon>Bacteria</taxon>
        <taxon>Pseudomonadati</taxon>
        <taxon>Pseudomonadota</taxon>
        <taxon>Alphaproteobacteria</taxon>
        <taxon>Sphingomonadales</taxon>
        <taxon>Sphingomonadaceae</taxon>
        <taxon>Sphingomonas</taxon>
    </lineage>
</organism>
<name>A0ABU4PI26_9SPHN</name>
<protein>
    <submittedName>
        <fullName evidence="2">Uncharacterized protein</fullName>
    </submittedName>
</protein>
<feature type="chain" id="PRO_5046590269" evidence="1">
    <location>
        <begin position="18"/>
        <end position="83"/>
    </location>
</feature>
<evidence type="ECO:0000256" key="1">
    <source>
        <dbReference type="SAM" id="SignalP"/>
    </source>
</evidence>
<gene>
    <name evidence="2" type="ORF">SIL82_00555</name>
</gene>